<comment type="caution">
    <text evidence="3">The sequence shown here is derived from an EMBL/GenBank/DDBJ whole genome shotgun (WGS) entry which is preliminary data.</text>
</comment>
<feature type="compositionally biased region" description="Basic and acidic residues" evidence="1">
    <location>
        <begin position="124"/>
        <end position="136"/>
    </location>
</feature>
<feature type="compositionally biased region" description="Basic and acidic residues" evidence="1">
    <location>
        <begin position="152"/>
        <end position="165"/>
    </location>
</feature>
<feature type="chain" id="PRO_5007301137" description="Transmembrane protein" evidence="2">
    <location>
        <begin position="43"/>
        <end position="196"/>
    </location>
</feature>
<feature type="region of interest" description="Disordered" evidence="1">
    <location>
        <begin position="62"/>
        <end position="196"/>
    </location>
</feature>
<dbReference type="VEuPathDB" id="ToxoDB:TGARI_281675A"/>
<evidence type="ECO:0000256" key="2">
    <source>
        <dbReference type="SAM" id="SignalP"/>
    </source>
</evidence>
<sequence length="196" mass="20468">MTGGAAAPRSSSGASRTPLSLRFSLTLLCSLVALLTLSVSLSTPASHTYVFAVVAADTGVSSVPGHERGASKAGPDATVKSKRRRERSKKSDGNVSAKGGPEESEMQDQSTTDVDFETTPPVARDAKTQSKRDATTRGKKGKRSRRKRGEKSKKGNREAGAKGDSEASLTEGESNADIGGETTAQVERDATTKGKK</sequence>
<gene>
    <name evidence="3" type="ORF">TGARI_281675A</name>
</gene>
<evidence type="ECO:0008006" key="5">
    <source>
        <dbReference type="Google" id="ProtNLM"/>
    </source>
</evidence>
<dbReference type="AlphaFoldDB" id="A0A139XYW4"/>
<evidence type="ECO:0000313" key="4">
    <source>
        <dbReference type="Proteomes" id="UP000074247"/>
    </source>
</evidence>
<feature type="compositionally biased region" description="Basic residues" evidence="1">
    <location>
        <begin position="137"/>
        <end position="151"/>
    </location>
</feature>
<name>A0A139XYW4_TOXGO</name>
<evidence type="ECO:0000256" key="1">
    <source>
        <dbReference type="SAM" id="MobiDB-lite"/>
    </source>
</evidence>
<accession>A0A139XYW4</accession>
<organism evidence="3 4">
    <name type="scientific">Toxoplasma gondii ARI</name>
    <dbReference type="NCBI Taxonomy" id="1074872"/>
    <lineage>
        <taxon>Eukaryota</taxon>
        <taxon>Sar</taxon>
        <taxon>Alveolata</taxon>
        <taxon>Apicomplexa</taxon>
        <taxon>Conoidasida</taxon>
        <taxon>Coccidia</taxon>
        <taxon>Eucoccidiorida</taxon>
        <taxon>Eimeriorina</taxon>
        <taxon>Sarcocystidae</taxon>
        <taxon>Toxoplasma</taxon>
    </lineage>
</organism>
<proteinExistence type="predicted"/>
<keyword evidence="2" id="KW-0732">Signal</keyword>
<feature type="non-terminal residue" evidence="3">
    <location>
        <position position="196"/>
    </location>
</feature>
<protein>
    <recommendedName>
        <fullName evidence="5">Transmembrane protein</fullName>
    </recommendedName>
</protein>
<feature type="compositionally biased region" description="Basic and acidic residues" evidence="1">
    <location>
        <begin position="186"/>
        <end position="196"/>
    </location>
</feature>
<dbReference type="Proteomes" id="UP000074247">
    <property type="component" value="Unassembled WGS sequence"/>
</dbReference>
<feature type="signal peptide" evidence="2">
    <location>
        <begin position="1"/>
        <end position="42"/>
    </location>
</feature>
<evidence type="ECO:0000313" key="3">
    <source>
        <dbReference type="EMBL" id="KYF43989.1"/>
    </source>
</evidence>
<reference evidence="3 4" key="1">
    <citation type="journal article" date="2016" name="Nat. Commun.">
        <title>Local admixture of amplified and diversified secreted pathogenesis determinants shapes mosaic Toxoplasma gondii genomes.</title>
        <authorList>
            <person name="Lorenzi H."/>
            <person name="Khan A."/>
            <person name="Behnke M.S."/>
            <person name="Namasivayam S."/>
            <person name="Swapna L.S."/>
            <person name="Hadjithomas M."/>
            <person name="Karamycheva S."/>
            <person name="Pinney D."/>
            <person name="Brunk B.P."/>
            <person name="Ajioka J.W."/>
            <person name="Ajzenberg D."/>
            <person name="Boothroyd J.C."/>
            <person name="Boyle J.P."/>
            <person name="Darde M.L."/>
            <person name="Diaz-Miranda M.A."/>
            <person name="Dubey J.P."/>
            <person name="Fritz H.M."/>
            <person name="Gennari S.M."/>
            <person name="Gregory B.D."/>
            <person name="Kim K."/>
            <person name="Saeij J.P."/>
            <person name="Su C."/>
            <person name="White M.W."/>
            <person name="Zhu X.Q."/>
            <person name="Howe D.K."/>
            <person name="Rosenthal B.M."/>
            <person name="Grigg M.E."/>
            <person name="Parkinson J."/>
            <person name="Liu L."/>
            <person name="Kissinger J.C."/>
            <person name="Roos D.S."/>
            <person name="Sibley L.D."/>
        </authorList>
    </citation>
    <scope>NUCLEOTIDE SEQUENCE [LARGE SCALE GENOMIC DNA]</scope>
    <source>
        <strain evidence="3 4">ARI</strain>
    </source>
</reference>
<dbReference type="EMBL" id="AGQS02004530">
    <property type="protein sequence ID" value="KYF43989.1"/>
    <property type="molecule type" value="Genomic_DNA"/>
</dbReference>